<dbReference type="InterPro" id="IPR036291">
    <property type="entry name" value="NAD(P)-bd_dom_sf"/>
</dbReference>
<evidence type="ECO:0000313" key="4">
    <source>
        <dbReference type="Proteomes" id="UP000054698"/>
    </source>
</evidence>
<dbReference type="RefSeq" id="WP_058445743.1">
    <property type="nucleotide sequence ID" value="NZ_CAAAHT010000003.1"/>
</dbReference>
<dbReference type="PATRIC" id="fig|453.4.peg.1838"/>
<dbReference type="Proteomes" id="UP000054698">
    <property type="component" value="Unassembled WGS sequence"/>
</dbReference>
<dbReference type="EMBL" id="UASS01000011">
    <property type="protein sequence ID" value="SPX60572.1"/>
    <property type="molecule type" value="Genomic_DNA"/>
</dbReference>
<dbReference type="SUPFAM" id="SSF51735">
    <property type="entry name" value="NAD(P)-binding Rossmann-fold domains"/>
    <property type="match status" value="1"/>
</dbReference>
<dbReference type="STRING" id="453.Lfee_1668"/>
<dbReference type="EMBL" id="LNYB01000080">
    <property type="protein sequence ID" value="KTC96756.1"/>
    <property type="molecule type" value="Genomic_DNA"/>
</dbReference>
<evidence type="ECO:0000313" key="5">
    <source>
        <dbReference type="Proteomes" id="UP000251942"/>
    </source>
</evidence>
<keyword evidence="4" id="KW-1185">Reference proteome</keyword>
<reference evidence="2 4" key="1">
    <citation type="submission" date="2015-11" db="EMBL/GenBank/DDBJ databases">
        <title>Genomic analysis of 38 Legionella species identifies large and diverse effector repertoires.</title>
        <authorList>
            <person name="Burstein D."/>
            <person name="Amaro F."/>
            <person name="Zusman T."/>
            <person name="Lifshitz Z."/>
            <person name="Cohen O."/>
            <person name="Gilbert J.A."/>
            <person name="Pupko T."/>
            <person name="Shuman H.A."/>
            <person name="Segal G."/>
        </authorList>
    </citation>
    <scope>NUCLEOTIDE SEQUENCE [LARGE SCALE GENOMIC DNA]</scope>
    <source>
        <strain evidence="2 4">WO-44C</strain>
    </source>
</reference>
<accession>A0A0W0TMC8</accession>
<dbReference type="Proteomes" id="UP000251942">
    <property type="component" value="Unassembled WGS sequence"/>
</dbReference>
<name>A0A0W0TMC8_9GAMM</name>
<dbReference type="Gene3D" id="3.40.50.720">
    <property type="entry name" value="NAD(P)-binding Rossmann-like Domain"/>
    <property type="match status" value="1"/>
</dbReference>
<gene>
    <name evidence="2" type="ORF">Lfee_1668</name>
    <name evidence="3" type="ORF">NCTC12022_01304</name>
</gene>
<dbReference type="PANTHER" id="PTHR43796">
    <property type="entry name" value="CARBOXYNORSPERMIDINE SYNTHASE"/>
    <property type="match status" value="1"/>
</dbReference>
<evidence type="ECO:0000313" key="3">
    <source>
        <dbReference type="EMBL" id="SPX60572.1"/>
    </source>
</evidence>
<feature type="domain" description="Saccharopine dehydrogenase NADP binding" evidence="1">
    <location>
        <begin position="6"/>
        <end position="120"/>
    </location>
</feature>
<sequence length="370" mass="41710">MKIKKVFILGGYGNFGRYIAKVLSTNPNIQLIIGGRRLEKAQAFVKTLEPIHPAQAIRCDISQNLATIFAAVQPDLVIHTAGPFQGQDYRVAEACLEQGCHYIDLSDSRDFVYGISKLDSEAKEKNLFICSGASSLPALTSAVIDHYLDQFSVLEKVDYAIATAQLTNQGLATTAGVLSYAGKPFYTLIDGKKQLIYGWQDLQLKQFWQLNKRFLGNCDVPDLALFPERYPQLNTIRFQASLELRTLHLILFFMSWLVRLNLFPSLDKSAVALLKISHCFNRFGHDNTGFYMELSGLDHQQEVKQIRFDIYAKHGDGLYIPCVPAILLAERLSDEEQRLSGATACMGQISLTDYLDTLQRLQLDISWREQ</sequence>
<dbReference type="PANTHER" id="PTHR43796:SF2">
    <property type="entry name" value="CARBOXYNORSPERMIDINE SYNTHASE"/>
    <property type="match status" value="1"/>
</dbReference>
<proteinExistence type="predicted"/>
<dbReference type="AlphaFoldDB" id="A0A0W0TMC8"/>
<protein>
    <submittedName>
        <fullName evidence="2">Saccharopine dehydrogenase</fullName>
    </submittedName>
</protein>
<reference evidence="3 5" key="2">
    <citation type="submission" date="2018-06" db="EMBL/GenBank/DDBJ databases">
        <authorList>
            <consortium name="Pathogen Informatics"/>
            <person name="Doyle S."/>
        </authorList>
    </citation>
    <scope>NUCLEOTIDE SEQUENCE [LARGE SCALE GENOMIC DNA]</scope>
    <source>
        <strain evidence="3 5">NCTC12022</strain>
    </source>
</reference>
<dbReference type="InterPro" id="IPR005097">
    <property type="entry name" value="Sacchrp_dh_NADP-bd"/>
</dbReference>
<dbReference type="Pfam" id="PF03435">
    <property type="entry name" value="Sacchrp_dh_NADP"/>
    <property type="match status" value="1"/>
</dbReference>
<organism evidence="2 4">
    <name type="scientific">Legionella feeleii</name>
    <dbReference type="NCBI Taxonomy" id="453"/>
    <lineage>
        <taxon>Bacteria</taxon>
        <taxon>Pseudomonadati</taxon>
        <taxon>Pseudomonadota</taxon>
        <taxon>Gammaproteobacteria</taxon>
        <taxon>Legionellales</taxon>
        <taxon>Legionellaceae</taxon>
        <taxon>Legionella</taxon>
    </lineage>
</organism>
<evidence type="ECO:0000313" key="2">
    <source>
        <dbReference type="EMBL" id="KTC96756.1"/>
    </source>
</evidence>
<dbReference type="OrthoDB" id="528778at2"/>
<evidence type="ECO:0000259" key="1">
    <source>
        <dbReference type="Pfam" id="PF03435"/>
    </source>
</evidence>